<dbReference type="Proteomes" id="UP001499978">
    <property type="component" value="Unassembled WGS sequence"/>
</dbReference>
<protein>
    <recommendedName>
        <fullName evidence="8">Peptidoglycan recognition protein family domain-containing protein</fullName>
    </recommendedName>
</protein>
<feature type="signal peptide" evidence="3">
    <location>
        <begin position="1"/>
        <end position="36"/>
    </location>
</feature>
<evidence type="ECO:0000256" key="3">
    <source>
        <dbReference type="SAM" id="SignalP"/>
    </source>
</evidence>
<feature type="domain" description="N-acetylmuramoyl-L-alanine amidase" evidence="4">
    <location>
        <begin position="355"/>
        <end position="518"/>
    </location>
</feature>
<evidence type="ECO:0000259" key="4">
    <source>
        <dbReference type="SMART" id="SM00644"/>
    </source>
</evidence>
<organism evidence="6 7">
    <name type="scientific">Pilimelia columellifera subsp. columellifera</name>
    <dbReference type="NCBI Taxonomy" id="706583"/>
    <lineage>
        <taxon>Bacteria</taxon>
        <taxon>Bacillati</taxon>
        <taxon>Actinomycetota</taxon>
        <taxon>Actinomycetes</taxon>
        <taxon>Micromonosporales</taxon>
        <taxon>Micromonosporaceae</taxon>
        <taxon>Pilimelia</taxon>
    </lineage>
</organism>
<dbReference type="InterPro" id="IPR036505">
    <property type="entry name" value="Amidase/PGRP_sf"/>
</dbReference>
<feature type="region of interest" description="Disordered" evidence="2">
    <location>
        <begin position="175"/>
        <end position="200"/>
    </location>
</feature>
<dbReference type="SUPFAM" id="SSF55846">
    <property type="entry name" value="N-acetylmuramoyl-L-alanine amidase-like"/>
    <property type="match status" value="1"/>
</dbReference>
<dbReference type="RefSeq" id="WP_344168630.1">
    <property type="nucleotide sequence ID" value="NZ_BAAARY010000003.1"/>
</dbReference>
<feature type="domain" description="Peptidoglycan recognition protein family" evidence="5">
    <location>
        <begin position="341"/>
        <end position="490"/>
    </location>
</feature>
<name>A0ABN3N655_9ACTN</name>
<dbReference type="SUPFAM" id="SSF69318">
    <property type="entry name" value="Integrin alpha N-terminal domain"/>
    <property type="match status" value="1"/>
</dbReference>
<dbReference type="Gene3D" id="3.40.80.10">
    <property type="entry name" value="Peptidoglycan recognition protein-like"/>
    <property type="match status" value="1"/>
</dbReference>
<dbReference type="InterPro" id="IPR015510">
    <property type="entry name" value="PGRP"/>
</dbReference>
<evidence type="ECO:0000256" key="2">
    <source>
        <dbReference type="SAM" id="MobiDB-lite"/>
    </source>
</evidence>
<evidence type="ECO:0000313" key="7">
    <source>
        <dbReference type="Proteomes" id="UP001499978"/>
    </source>
</evidence>
<feature type="compositionally biased region" description="Low complexity" evidence="2">
    <location>
        <begin position="270"/>
        <end position="302"/>
    </location>
</feature>
<accession>A0ABN3N655</accession>
<dbReference type="InterPro" id="IPR002502">
    <property type="entry name" value="Amidase_domain"/>
</dbReference>
<dbReference type="InterPro" id="IPR006619">
    <property type="entry name" value="PGRP_domain_met/bac"/>
</dbReference>
<dbReference type="SMART" id="SM00701">
    <property type="entry name" value="PGRP"/>
    <property type="match status" value="1"/>
</dbReference>
<dbReference type="CDD" id="cd06583">
    <property type="entry name" value="PGRP"/>
    <property type="match status" value="1"/>
</dbReference>
<sequence>MRTQRPYRLTAVLLAAPTTVAGVALVALTAPTPPSADPEPENIPGVEGTLDPSPQLPAAPTSQPLAPVVEDPDVAAVIANGPAPTDRPEGNTRLRLGEFTRPARGAQVAAEPPPGVTVDPDTAESAPAGAPSRTITVRRNQTPEFSAVGLTWTTPGAAQALVSLAVRVRQNSRWSDWETSGGGEGGHDAPAAGGRTFRDGSELQWWGPATGVEVAVTAVGGVLPRDLAVDLIDPGRRAADEVVARLSPRDDLPRIAPTTPPAEPAPPGPSASAPPKGPSASAPPTDPDASASPGASGVAPTGDSPPGPAAGGREASPAGAMRLVASAAVTSPYLAPRLTMPAIRRRASWGANERWMGWDAEHLPETRAAALHHTATSNNYRATQVPAILRSIYHFHAISRKWGDIGYNVLVDRFGRIWEGRRGGVTTSVIGAHTGGFNSYVTGVSLIGTYGSRSLTSTQIRNISYYLAWKFSLSPGFDPRGSVRLTGGGSTSRWKYPTTVVVPRIFGHRTTNHTECPGARGMAALPAIRRLTASFLGRWTNPAASRLRPSLWRAATGHWYLHGVSGAAVRGLPGDVPTPADYDGDGSVDLSIYRPSTGWWHVWASHSRRAHRVKMPSGIMPTPADTNGDGVAEFVGYVAGSWYRYGAPPIAHGQVGDVPTPLDLDGDGLEELALYRPATGVWHVRGRAAITFGPGNAAPAPADYDGDGADELATWSTATDQVRIMTTPVGVWSLGGDYIPLPGQYLGGVAADRVVWAAGVWRYSTGRAFVYGGPGYHPIAMS</sequence>
<keyword evidence="3" id="KW-0732">Signal</keyword>
<dbReference type="EMBL" id="BAAARY010000003">
    <property type="protein sequence ID" value="GAA2514805.1"/>
    <property type="molecule type" value="Genomic_DNA"/>
</dbReference>
<gene>
    <name evidence="6" type="ORF">GCM10010201_08780</name>
</gene>
<keyword evidence="7" id="KW-1185">Reference proteome</keyword>
<evidence type="ECO:0000313" key="6">
    <source>
        <dbReference type="EMBL" id="GAA2514805.1"/>
    </source>
</evidence>
<reference evidence="6 7" key="1">
    <citation type="journal article" date="2019" name="Int. J. Syst. Evol. Microbiol.">
        <title>The Global Catalogue of Microorganisms (GCM) 10K type strain sequencing project: providing services to taxonomists for standard genome sequencing and annotation.</title>
        <authorList>
            <consortium name="The Broad Institute Genomics Platform"/>
            <consortium name="The Broad Institute Genome Sequencing Center for Infectious Disease"/>
            <person name="Wu L."/>
            <person name="Ma J."/>
        </authorList>
    </citation>
    <scope>NUCLEOTIDE SEQUENCE [LARGE SCALE GENOMIC DNA]</scope>
    <source>
        <strain evidence="6 7">JCM 3367</strain>
    </source>
</reference>
<feature type="compositionally biased region" description="Pro residues" evidence="2">
    <location>
        <begin position="258"/>
        <end position="269"/>
    </location>
</feature>
<comment type="caution">
    <text evidence="6">The sequence shown here is derived from an EMBL/GenBank/DDBJ whole genome shotgun (WGS) entry which is preliminary data.</text>
</comment>
<feature type="compositionally biased region" description="Basic and acidic residues" evidence="2">
    <location>
        <begin position="243"/>
        <end position="253"/>
    </location>
</feature>
<dbReference type="PANTHER" id="PTHR11022:SF41">
    <property type="entry name" value="PEPTIDOGLYCAN-RECOGNITION PROTEIN LC-RELATED"/>
    <property type="match status" value="1"/>
</dbReference>
<comment type="similarity">
    <text evidence="1">Belongs to the N-acetylmuramoyl-L-alanine amidase 2 family.</text>
</comment>
<feature type="region of interest" description="Disordered" evidence="2">
    <location>
        <begin position="31"/>
        <end position="63"/>
    </location>
</feature>
<feature type="chain" id="PRO_5046924130" description="Peptidoglycan recognition protein family domain-containing protein" evidence="3">
    <location>
        <begin position="37"/>
        <end position="782"/>
    </location>
</feature>
<feature type="region of interest" description="Disordered" evidence="2">
    <location>
        <begin position="105"/>
        <end position="132"/>
    </location>
</feature>
<evidence type="ECO:0000256" key="1">
    <source>
        <dbReference type="ARBA" id="ARBA00007553"/>
    </source>
</evidence>
<dbReference type="SMART" id="SM00644">
    <property type="entry name" value="Ami_2"/>
    <property type="match status" value="1"/>
</dbReference>
<dbReference type="PANTHER" id="PTHR11022">
    <property type="entry name" value="PEPTIDOGLYCAN RECOGNITION PROTEIN"/>
    <property type="match status" value="1"/>
</dbReference>
<feature type="region of interest" description="Disordered" evidence="2">
    <location>
        <begin position="243"/>
        <end position="316"/>
    </location>
</feature>
<evidence type="ECO:0000259" key="5">
    <source>
        <dbReference type="SMART" id="SM00701"/>
    </source>
</evidence>
<proteinExistence type="inferred from homology"/>
<dbReference type="Pfam" id="PF01510">
    <property type="entry name" value="Amidase_2"/>
    <property type="match status" value="1"/>
</dbReference>
<evidence type="ECO:0008006" key="8">
    <source>
        <dbReference type="Google" id="ProtNLM"/>
    </source>
</evidence>
<dbReference type="InterPro" id="IPR028994">
    <property type="entry name" value="Integrin_alpha_N"/>
</dbReference>